<dbReference type="Proteomes" id="UP000190648">
    <property type="component" value="Unassembled WGS sequence"/>
</dbReference>
<sequence length="126" mass="13847">MVLLQADEMPRVPKPPNQSKDNQQDTELSSMVTKGDCEELKITPDQAIRAHVKRSVLQEGQGFPPHQLLPPRNEIPEPFGDSPEYQVSAQHQVRKANSLPCIREDGDGCGETLDGEGSADMVAWGT</sequence>
<organism evidence="2 3">
    <name type="scientific">Patagioenas fasciata monilis</name>
    <dbReference type="NCBI Taxonomy" id="372326"/>
    <lineage>
        <taxon>Eukaryota</taxon>
        <taxon>Metazoa</taxon>
        <taxon>Chordata</taxon>
        <taxon>Craniata</taxon>
        <taxon>Vertebrata</taxon>
        <taxon>Euteleostomi</taxon>
        <taxon>Archelosauria</taxon>
        <taxon>Archosauria</taxon>
        <taxon>Dinosauria</taxon>
        <taxon>Saurischia</taxon>
        <taxon>Theropoda</taxon>
        <taxon>Coelurosauria</taxon>
        <taxon>Aves</taxon>
        <taxon>Neognathae</taxon>
        <taxon>Neoaves</taxon>
        <taxon>Columbimorphae</taxon>
        <taxon>Columbiformes</taxon>
        <taxon>Columbidae</taxon>
        <taxon>Patagioenas</taxon>
    </lineage>
</organism>
<accession>A0A1V4JNB1</accession>
<feature type="region of interest" description="Disordered" evidence="1">
    <location>
        <begin position="106"/>
        <end position="126"/>
    </location>
</feature>
<feature type="compositionally biased region" description="Polar residues" evidence="1">
    <location>
        <begin position="17"/>
        <end position="30"/>
    </location>
</feature>
<comment type="caution">
    <text evidence="2">The sequence shown here is derived from an EMBL/GenBank/DDBJ whole genome shotgun (WGS) entry which is preliminary data.</text>
</comment>
<evidence type="ECO:0000256" key="1">
    <source>
        <dbReference type="SAM" id="MobiDB-lite"/>
    </source>
</evidence>
<reference evidence="2 3" key="1">
    <citation type="submission" date="2016-02" db="EMBL/GenBank/DDBJ databases">
        <title>Band-tailed pigeon sequencing and assembly.</title>
        <authorList>
            <person name="Soares A.E."/>
            <person name="Novak B.J."/>
            <person name="Rice E.S."/>
            <person name="O'Connell B."/>
            <person name="Chang D."/>
            <person name="Weber S."/>
            <person name="Shapiro B."/>
        </authorList>
    </citation>
    <scope>NUCLEOTIDE SEQUENCE [LARGE SCALE GENOMIC DNA]</scope>
    <source>
        <strain evidence="2">BTP2013</strain>
        <tissue evidence="2">Blood</tissue>
    </source>
</reference>
<name>A0A1V4JNB1_PATFA</name>
<proteinExistence type="predicted"/>
<evidence type="ECO:0000313" key="3">
    <source>
        <dbReference type="Proteomes" id="UP000190648"/>
    </source>
</evidence>
<dbReference type="AlphaFoldDB" id="A0A1V4JNB1"/>
<feature type="region of interest" description="Disordered" evidence="1">
    <location>
        <begin position="1"/>
        <end position="30"/>
    </location>
</feature>
<feature type="region of interest" description="Disordered" evidence="1">
    <location>
        <begin position="60"/>
        <end position="83"/>
    </location>
</feature>
<evidence type="ECO:0000313" key="2">
    <source>
        <dbReference type="EMBL" id="OPJ73661.1"/>
    </source>
</evidence>
<protein>
    <submittedName>
        <fullName evidence="2">Uncharacterized protein</fullName>
    </submittedName>
</protein>
<gene>
    <name evidence="2" type="ORF">AV530_005971</name>
</gene>
<dbReference type="EMBL" id="LSYS01006902">
    <property type="protein sequence ID" value="OPJ73661.1"/>
    <property type="molecule type" value="Genomic_DNA"/>
</dbReference>
<keyword evidence="3" id="KW-1185">Reference proteome</keyword>